<organism evidence="1 2">
    <name type="scientific">Ceratopteris richardii</name>
    <name type="common">Triangle waterfern</name>
    <dbReference type="NCBI Taxonomy" id="49495"/>
    <lineage>
        <taxon>Eukaryota</taxon>
        <taxon>Viridiplantae</taxon>
        <taxon>Streptophyta</taxon>
        <taxon>Embryophyta</taxon>
        <taxon>Tracheophyta</taxon>
        <taxon>Polypodiopsida</taxon>
        <taxon>Polypodiidae</taxon>
        <taxon>Polypodiales</taxon>
        <taxon>Pteridineae</taxon>
        <taxon>Pteridaceae</taxon>
        <taxon>Parkerioideae</taxon>
        <taxon>Ceratopteris</taxon>
    </lineage>
</organism>
<dbReference type="AlphaFoldDB" id="A0A8T2V125"/>
<proteinExistence type="predicted"/>
<dbReference type="EMBL" id="CM035408">
    <property type="protein sequence ID" value="KAH7442181.1"/>
    <property type="molecule type" value="Genomic_DNA"/>
</dbReference>
<name>A0A8T2V125_CERRI</name>
<keyword evidence="2" id="KW-1185">Reference proteome</keyword>
<comment type="caution">
    <text evidence="1">The sequence shown here is derived from an EMBL/GenBank/DDBJ whole genome shotgun (WGS) entry which is preliminary data.</text>
</comment>
<protein>
    <submittedName>
        <fullName evidence="1">Uncharacterized protein</fullName>
    </submittedName>
</protein>
<reference evidence="1" key="1">
    <citation type="submission" date="2021-08" db="EMBL/GenBank/DDBJ databases">
        <title>WGS assembly of Ceratopteris richardii.</title>
        <authorList>
            <person name="Marchant D.B."/>
            <person name="Chen G."/>
            <person name="Jenkins J."/>
            <person name="Shu S."/>
            <person name="Leebens-Mack J."/>
            <person name="Grimwood J."/>
            <person name="Schmutz J."/>
            <person name="Soltis P."/>
            <person name="Soltis D."/>
            <person name="Chen Z.-H."/>
        </authorList>
    </citation>
    <scope>NUCLEOTIDE SEQUENCE</scope>
    <source>
        <strain evidence="1">Whitten #5841</strain>
        <tissue evidence="1">Leaf</tissue>
    </source>
</reference>
<evidence type="ECO:0000313" key="1">
    <source>
        <dbReference type="EMBL" id="KAH7442181.1"/>
    </source>
</evidence>
<dbReference type="PANTHER" id="PTHR34936">
    <property type="entry name" value="EXPRESSED PROTEIN"/>
    <property type="match status" value="1"/>
</dbReference>
<dbReference type="PANTHER" id="PTHR34936:SF7">
    <property type="entry name" value="NADH-UBIQUINONE OXIDOREDUCTASE CHAIN 5"/>
    <property type="match status" value="1"/>
</dbReference>
<dbReference type="Proteomes" id="UP000825935">
    <property type="component" value="Chromosome 3"/>
</dbReference>
<dbReference type="OrthoDB" id="1937310at2759"/>
<sequence>MITHANLAEQLRDHQLRSEQSWATLSFFSSTANILTSEGGCFSLVFLLLQPCSERCPILLGFLQLLGRAVHGLNLDEPILSMQVCRRRAIKREGIMGGGHIKESVHPQPRALLTSP</sequence>
<gene>
    <name evidence="1" type="ORF">KP509_03G075500</name>
</gene>
<accession>A0A8T2V125</accession>
<evidence type="ECO:0000313" key="2">
    <source>
        <dbReference type="Proteomes" id="UP000825935"/>
    </source>
</evidence>